<dbReference type="Proteomes" id="UP000247612">
    <property type="component" value="Unassembled WGS sequence"/>
</dbReference>
<dbReference type="Gene3D" id="3.40.50.1000">
    <property type="entry name" value="HAD superfamily/HAD-like"/>
    <property type="match status" value="1"/>
</dbReference>
<accession>A0A318L0N1</accession>
<dbReference type="EMBL" id="QJKH01000006">
    <property type="protein sequence ID" value="PXX79093.1"/>
    <property type="molecule type" value="Genomic_DNA"/>
</dbReference>
<evidence type="ECO:0000313" key="1">
    <source>
        <dbReference type="EMBL" id="PXX79093.1"/>
    </source>
</evidence>
<organism evidence="1 2">
    <name type="scientific">Dielma fastidiosa</name>
    <dbReference type="NCBI Taxonomy" id="1034346"/>
    <lineage>
        <taxon>Bacteria</taxon>
        <taxon>Bacillati</taxon>
        <taxon>Bacillota</taxon>
        <taxon>Erysipelotrichia</taxon>
        <taxon>Erysipelotrichales</taxon>
        <taxon>Erysipelotrichaceae</taxon>
        <taxon>Dielma</taxon>
    </lineage>
</organism>
<evidence type="ECO:0008006" key="3">
    <source>
        <dbReference type="Google" id="ProtNLM"/>
    </source>
</evidence>
<dbReference type="RefSeq" id="WP_022937581.1">
    <property type="nucleotide sequence ID" value="NZ_CABKRQ010000003.1"/>
</dbReference>
<dbReference type="NCBIfam" id="TIGR01668">
    <property type="entry name" value="YqeG_hyp_ppase"/>
    <property type="match status" value="1"/>
</dbReference>
<dbReference type="InterPro" id="IPR036412">
    <property type="entry name" value="HAD-like_sf"/>
</dbReference>
<comment type="caution">
    <text evidence="1">The sequence shown here is derived from an EMBL/GenBank/DDBJ whole genome shotgun (WGS) entry which is preliminary data.</text>
</comment>
<dbReference type="STRING" id="1034346.GCA_000313565_01266"/>
<proteinExistence type="predicted"/>
<dbReference type="AlphaFoldDB" id="A0A318L0N1"/>
<gene>
    <name evidence="1" type="ORF">DES51_106212</name>
</gene>
<dbReference type="OrthoDB" id="9787572at2"/>
<sequence length="164" mass="18973">MFDYLKPDLQIASYQQLDVGMLQRAGIELLICDIDNTLAVHDEKLPGANVSEFVRKVQAANLKFCLISNNREERVRQYGEALGVRSYAFALKPMKHTYRKILNDFQVDAHQCACLGDQLLTDGLGAKRMKMLMILSQPLSEKDIIYTRINRHAERWILKQFEKR</sequence>
<name>A0A318L0N1_9FIRM</name>
<keyword evidence="2" id="KW-1185">Reference proteome</keyword>
<dbReference type="Pfam" id="PF00702">
    <property type="entry name" value="Hydrolase"/>
    <property type="match status" value="1"/>
</dbReference>
<dbReference type="SUPFAM" id="SSF56784">
    <property type="entry name" value="HAD-like"/>
    <property type="match status" value="1"/>
</dbReference>
<evidence type="ECO:0000313" key="2">
    <source>
        <dbReference type="Proteomes" id="UP000247612"/>
    </source>
</evidence>
<dbReference type="InterPro" id="IPR023214">
    <property type="entry name" value="HAD_sf"/>
</dbReference>
<protein>
    <recommendedName>
        <fullName evidence="3">YqeG family HAD IIIA-type phosphatase</fullName>
    </recommendedName>
</protein>
<reference evidence="1 2" key="1">
    <citation type="submission" date="2018-05" db="EMBL/GenBank/DDBJ databases">
        <title>Genomic Encyclopedia of Type Strains, Phase IV (KMG-IV): sequencing the most valuable type-strain genomes for metagenomic binning, comparative biology and taxonomic classification.</title>
        <authorList>
            <person name="Goeker M."/>
        </authorList>
    </citation>
    <scope>NUCLEOTIDE SEQUENCE [LARGE SCALE GENOMIC DNA]</scope>
    <source>
        <strain evidence="1 2">JC118</strain>
    </source>
</reference>
<dbReference type="InterPro" id="IPR010021">
    <property type="entry name" value="PGPP1/Gep4"/>
</dbReference>
<dbReference type="GO" id="GO:0008962">
    <property type="term" value="F:phosphatidylglycerophosphatase activity"/>
    <property type="evidence" value="ECO:0007669"/>
    <property type="project" value="InterPro"/>
</dbReference>